<name>V5YNC8_9BURK</name>
<reference evidence="2" key="2">
    <citation type="submission" date="2024-06" db="EMBL/GenBank/DDBJ databases">
        <authorList>
            <person name="Sakai Y."/>
            <person name="Fujii T."/>
        </authorList>
    </citation>
    <scope>NUCLEOTIDE SEQUENCE</scope>
    <source>
        <strain evidence="2">M701</strain>
        <plasmid evidence="2">pM7012</plasmid>
    </source>
</reference>
<keyword evidence="1" id="KW-1133">Transmembrane helix</keyword>
<evidence type="ECO:0000313" key="2">
    <source>
        <dbReference type="EMBL" id="BAO18907.1"/>
    </source>
</evidence>
<evidence type="ECO:0000256" key="1">
    <source>
        <dbReference type="SAM" id="Phobius"/>
    </source>
</evidence>
<feature type="transmembrane region" description="Helical" evidence="1">
    <location>
        <begin position="7"/>
        <end position="27"/>
    </location>
</feature>
<proteinExistence type="predicted"/>
<keyword evidence="1" id="KW-0472">Membrane</keyword>
<sequence>MSEDEKFANWLYALGVVVVGVIFLCMLPKWERGDQERSALASAGYTSVELKGFDFFGCPDLFGMKFEGKGPTGVHVQGVVCKGILTQASIRISN</sequence>
<reference evidence="2" key="1">
    <citation type="journal article" date="2014" name="Microbiology">
        <title>A 2,4-dichlorophenoxyacetic acid degradation plasmid pM7012 discloses distribution of an unclassified megaplasmid group across bacterial species.</title>
        <authorList>
            <person name="Sakai Y."/>
            <person name="Ogawa N."/>
            <person name="Shimomura Y."/>
            <person name="Fujii T."/>
        </authorList>
    </citation>
    <scope>NUCLEOTIDE SEQUENCE</scope>
    <source>
        <strain evidence="2">M701</strain>
    </source>
</reference>
<protein>
    <submittedName>
        <fullName evidence="2">Uncharacterized protein</fullName>
    </submittedName>
</protein>
<geneLocation type="plasmid" evidence="2">
    <name>pM7012</name>
</geneLocation>
<keyword evidence="2" id="KW-0614">Plasmid</keyword>
<dbReference type="EMBL" id="AB853026">
    <property type="protein sequence ID" value="BAO18907.1"/>
    <property type="molecule type" value="Genomic_DNA"/>
</dbReference>
<dbReference type="RefSeq" id="WP_023842450.1">
    <property type="nucleotide sequence ID" value="NC_022995.1"/>
</dbReference>
<accession>V5YNC8</accession>
<organism evidence="2">
    <name type="scientific">Burkholderia sp. M701</name>
    <dbReference type="NCBI Taxonomy" id="326454"/>
    <lineage>
        <taxon>Bacteria</taxon>
        <taxon>Pseudomonadati</taxon>
        <taxon>Pseudomonadota</taxon>
        <taxon>Betaproteobacteria</taxon>
        <taxon>Burkholderiales</taxon>
        <taxon>Burkholderiaceae</taxon>
        <taxon>Burkholderia</taxon>
    </lineage>
</organism>
<dbReference type="AlphaFoldDB" id="V5YNC8"/>
<keyword evidence="1" id="KW-0812">Transmembrane</keyword>